<dbReference type="EMBL" id="VSSQ01130033">
    <property type="protein sequence ID" value="MPN57907.1"/>
    <property type="molecule type" value="Genomic_DNA"/>
</dbReference>
<feature type="region of interest" description="Disordered" evidence="1">
    <location>
        <begin position="23"/>
        <end position="58"/>
    </location>
</feature>
<organism evidence="2">
    <name type="scientific">bioreactor metagenome</name>
    <dbReference type="NCBI Taxonomy" id="1076179"/>
    <lineage>
        <taxon>unclassified sequences</taxon>
        <taxon>metagenomes</taxon>
        <taxon>ecological metagenomes</taxon>
    </lineage>
</organism>
<reference evidence="2" key="1">
    <citation type="submission" date="2019-08" db="EMBL/GenBank/DDBJ databases">
        <authorList>
            <person name="Kucharzyk K."/>
            <person name="Murdoch R.W."/>
            <person name="Higgins S."/>
            <person name="Loffler F."/>
        </authorList>
    </citation>
    <scope>NUCLEOTIDE SEQUENCE</scope>
</reference>
<gene>
    <name evidence="2" type="ORF">SDC9_205603</name>
</gene>
<comment type="caution">
    <text evidence="2">The sequence shown here is derived from an EMBL/GenBank/DDBJ whole genome shotgun (WGS) entry which is preliminary data.</text>
</comment>
<protein>
    <submittedName>
        <fullName evidence="2">Uncharacterized protein</fullName>
    </submittedName>
</protein>
<evidence type="ECO:0000256" key="1">
    <source>
        <dbReference type="SAM" id="MobiDB-lite"/>
    </source>
</evidence>
<dbReference type="AlphaFoldDB" id="A0A645J3D0"/>
<evidence type="ECO:0000313" key="2">
    <source>
        <dbReference type="EMBL" id="MPN57907.1"/>
    </source>
</evidence>
<sequence length="125" mass="13257">MQKALDFQQKFLGLGQLRAHVNSGGGIPQVRPRGAQTQRRHNPALSPAGLHVPDPPPGVGITAPVVVTTEIERPEPGAVEIIVYAGFHLDAGQKGCQPVFGLLPRRVPGNRNRLVQPDKGKVGGV</sequence>
<accession>A0A645J3D0</accession>
<proteinExistence type="predicted"/>
<name>A0A645J3D0_9ZZZZ</name>